<dbReference type="InterPro" id="IPR006204">
    <property type="entry name" value="GHMP_kinase_N_dom"/>
</dbReference>
<dbReference type="RefSeq" id="WP_290281326.1">
    <property type="nucleotide sequence ID" value="NZ_JAUFQI010000001.1"/>
</dbReference>
<dbReference type="InterPro" id="IPR004424">
    <property type="entry name" value="IspE"/>
</dbReference>
<accession>A0ABV7WVK5</accession>
<evidence type="ECO:0000256" key="5">
    <source>
        <dbReference type="ARBA" id="ARBA00022741"/>
    </source>
</evidence>
<dbReference type="SUPFAM" id="SSF54211">
    <property type="entry name" value="Ribosomal protein S5 domain 2-like"/>
    <property type="match status" value="1"/>
</dbReference>
<evidence type="ECO:0000313" key="13">
    <source>
        <dbReference type="EMBL" id="MFC3702364.1"/>
    </source>
</evidence>
<dbReference type="NCBIfam" id="TIGR00154">
    <property type="entry name" value="ispE"/>
    <property type="match status" value="1"/>
</dbReference>
<dbReference type="GO" id="GO:0050515">
    <property type="term" value="F:4-(cytidine 5'-diphospho)-2-C-methyl-D-erythritol kinase activity"/>
    <property type="evidence" value="ECO:0007669"/>
    <property type="project" value="UniProtKB-EC"/>
</dbReference>
<comment type="catalytic activity">
    <reaction evidence="10">
        <text>4-CDP-2-C-methyl-D-erythritol + ATP = 4-CDP-2-C-methyl-D-erythritol 2-phosphate + ADP + H(+)</text>
        <dbReference type="Rhea" id="RHEA:18437"/>
        <dbReference type="ChEBI" id="CHEBI:15378"/>
        <dbReference type="ChEBI" id="CHEBI:30616"/>
        <dbReference type="ChEBI" id="CHEBI:57823"/>
        <dbReference type="ChEBI" id="CHEBI:57919"/>
        <dbReference type="ChEBI" id="CHEBI:456216"/>
        <dbReference type="EC" id="2.7.1.148"/>
    </reaction>
</comment>
<feature type="binding site" evidence="10">
    <location>
        <begin position="93"/>
        <end position="103"/>
    </location>
    <ligand>
        <name>ATP</name>
        <dbReference type="ChEBI" id="CHEBI:30616"/>
    </ligand>
</feature>
<evidence type="ECO:0000256" key="4">
    <source>
        <dbReference type="ARBA" id="ARBA00022679"/>
    </source>
</evidence>
<proteinExistence type="inferred from homology"/>
<keyword evidence="7 10" id="KW-0067">ATP-binding</keyword>
<feature type="domain" description="GHMP kinase C-terminal" evidence="12">
    <location>
        <begin position="196"/>
        <end position="258"/>
    </location>
</feature>
<evidence type="ECO:0000256" key="2">
    <source>
        <dbReference type="ARBA" id="ARBA00012052"/>
    </source>
</evidence>
<comment type="pathway">
    <text evidence="10">Isoprenoid biosynthesis; isopentenyl diphosphate biosynthesis via DXP pathway; isopentenyl diphosphate from 1-deoxy-D-xylulose 5-phosphate: step 3/6.</text>
</comment>
<dbReference type="HAMAP" id="MF_00061">
    <property type="entry name" value="IspE"/>
    <property type="match status" value="1"/>
</dbReference>
<evidence type="ECO:0000259" key="11">
    <source>
        <dbReference type="Pfam" id="PF00288"/>
    </source>
</evidence>
<evidence type="ECO:0000256" key="3">
    <source>
        <dbReference type="ARBA" id="ARBA00017473"/>
    </source>
</evidence>
<keyword evidence="6 10" id="KW-0418">Kinase</keyword>
<keyword evidence="8 10" id="KW-0414">Isoprene biosynthesis</keyword>
<dbReference type="EC" id="2.7.1.148" evidence="2 10"/>
<evidence type="ECO:0000256" key="6">
    <source>
        <dbReference type="ARBA" id="ARBA00022777"/>
    </source>
</evidence>
<evidence type="ECO:0000256" key="7">
    <source>
        <dbReference type="ARBA" id="ARBA00022840"/>
    </source>
</evidence>
<keyword evidence="14" id="KW-1185">Reference proteome</keyword>
<dbReference type="Gene3D" id="3.30.230.10">
    <property type="match status" value="1"/>
</dbReference>
<organism evidence="13 14">
    <name type="scientific">Reinekea marina</name>
    <dbReference type="NCBI Taxonomy" id="1310421"/>
    <lineage>
        <taxon>Bacteria</taxon>
        <taxon>Pseudomonadati</taxon>
        <taxon>Pseudomonadota</taxon>
        <taxon>Gammaproteobacteria</taxon>
        <taxon>Oceanospirillales</taxon>
        <taxon>Saccharospirillaceae</taxon>
        <taxon>Reinekea</taxon>
    </lineage>
</organism>
<dbReference type="InterPro" id="IPR014721">
    <property type="entry name" value="Ribsml_uS5_D2-typ_fold_subgr"/>
</dbReference>
<dbReference type="PIRSF" id="PIRSF010376">
    <property type="entry name" value="IspE"/>
    <property type="match status" value="1"/>
</dbReference>
<keyword evidence="4 10" id="KW-0808">Transferase</keyword>
<evidence type="ECO:0000313" key="14">
    <source>
        <dbReference type="Proteomes" id="UP001595710"/>
    </source>
</evidence>
<dbReference type="EMBL" id="JBHRYN010000012">
    <property type="protein sequence ID" value="MFC3702364.1"/>
    <property type="molecule type" value="Genomic_DNA"/>
</dbReference>
<evidence type="ECO:0000256" key="10">
    <source>
        <dbReference type="HAMAP-Rule" id="MF_00061"/>
    </source>
</evidence>
<dbReference type="PANTHER" id="PTHR43527">
    <property type="entry name" value="4-DIPHOSPHOCYTIDYL-2-C-METHYL-D-ERYTHRITOL KINASE, CHLOROPLASTIC"/>
    <property type="match status" value="1"/>
</dbReference>
<dbReference type="InterPro" id="IPR013750">
    <property type="entry name" value="GHMP_kinase_C_dom"/>
</dbReference>
<evidence type="ECO:0000256" key="9">
    <source>
        <dbReference type="ARBA" id="ARBA00032554"/>
    </source>
</evidence>
<evidence type="ECO:0000256" key="8">
    <source>
        <dbReference type="ARBA" id="ARBA00023229"/>
    </source>
</evidence>
<dbReference type="SUPFAM" id="SSF55060">
    <property type="entry name" value="GHMP Kinase, C-terminal domain"/>
    <property type="match status" value="1"/>
</dbReference>
<dbReference type="Pfam" id="PF08544">
    <property type="entry name" value="GHMP_kinases_C"/>
    <property type="match status" value="1"/>
</dbReference>
<dbReference type="Pfam" id="PF00288">
    <property type="entry name" value="GHMP_kinases_N"/>
    <property type="match status" value="1"/>
</dbReference>
<feature type="active site" evidence="10">
    <location>
        <position position="10"/>
    </location>
</feature>
<keyword evidence="5 10" id="KW-0547">Nucleotide-binding</keyword>
<dbReference type="PANTHER" id="PTHR43527:SF2">
    <property type="entry name" value="4-DIPHOSPHOCYTIDYL-2-C-METHYL-D-ERYTHRITOL KINASE, CHLOROPLASTIC"/>
    <property type="match status" value="1"/>
</dbReference>
<dbReference type="InterPro" id="IPR036554">
    <property type="entry name" value="GHMP_kinase_C_sf"/>
</dbReference>
<evidence type="ECO:0000256" key="1">
    <source>
        <dbReference type="ARBA" id="ARBA00009684"/>
    </source>
</evidence>
<protein>
    <recommendedName>
        <fullName evidence="3 10">4-diphosphocytidyl-2-C-methyl-D-erythritol kinase</fullName>
        <shortName evidence="10">CMK</shortName>
        <ecNumber evidence="2 10">2.7.1.148</ecNumber>
    </recommendedName>
    <alternativeName>
        <fullName evidence="9 10">4-(cytidine-5'-diphospho)-2-C-methyl-D-erythritol kinase</fullName>
    </alternativeName>
</protein>
<evidence type="ECO:0000259" key="12">
    <source>
        <dbReference type="Pfam" id="PF08544"/>
    </source>
</evidence>
<comment type="caution">
    <text evidence="13">The sequence shown here is derived from an EMBL/GenBank/DDBJ whole genome shotgun (WGS) entry which is preliminary data.</text>
</comment>
<gene>
    <name evidence="10 13" type="primary">ispE</name>
    <name evidence="13" type="ORF">ACFOND_11995</name>
</gene>
<comment type="function">
    <text evidence="10">Catalyzes the phosphorylation of the position 2 hydroxy group of 4-diphosphocytidyl-2C-methyl-D-erythritol.</text>
</comment>
<dbReference type="InterPro" id="IPR020568">
    <property type="entry name" value="Ribosomal_Su5_D2-typ_SF"/>
</dbReference>
<feature type="domain" description="GHMP kinase N-terminal" evidence="11">
    <location>
        <begin position="65"/>
        <end position="142"/>
    </location>
</feature>
<sequence length="283" mass="30505">MPLTVSAPAKLNLFLHIVGRTSNGYHQLQSIFQLVDLHDELSLSLHTQNSIEFSCSDPEIESPDNLVVKAAKALQKHCQLTVGARIHLNKKLPMGGGIGGGSSDAASALLALNHLWQCQLTIDELADIGLSLGADIPVFIRGRSAWAEGVGEQLTPVALPEKWYVIIHPKVHVSTALLFAHPELTRDTAKSTIRTDLAALGHNDFEPLVRKLHPDIDDIFNACLPIAEAKLTGSGSCIFIATDSESAANIVKAKLNQTNPELTTYIAKGLDSSPVHNQLNIQT</sequence>
<reference evidence="14" key="1">
    <citation type="journal article" date="2019" name="Int. J. Syst. Evol. Microbiol.">
        <title>The Global Catalogue of Microorganisms (GCM) 10K type strain sequencing project: providing services to taxonomists for standard genome sequencing and annotation.</title>
        <authorList>
            <consortium name="The Broad Institute Genomics Platform"/>
            <consortium name="The Broad Institute Genome Sequencing Center for Infectious Disease"/>
            <person name="Wu L."/>
            <person name="Ma J."/>
        </authorList>
    </citation>
    <scope>NUCLEOTIDE SEQUENCE [LARGE SCALE GENOMIC DNA]</scope>
    <source>
        <strain evidence="14">CECT 8288</strain>
    </source>
</reference>
<dbReference type="Gene3D" id="3.30.70.890">
    <property type="entry name" value="GHMP kinase, C-terminal domain"/>
    <property type="match status" value="1"/>
</dbReference>
<feature type="active site" evidence="10">
    <location>
        <position position="135"/>
    </location>
</feature>
<name>A0ABV7WVK5_9GAMM</name>
<comment type="similarity">
    <text evidence="1 10">Belongs to the GHMP kinase family. IspE subfamily.</text>
</comment>
<dbReference type="Proteomes" id="UP001595710">
    <property type="component" value="Unassembled WGS sequence"/>
</dbReference>